<reference evidence="1 2" key="1">
    <citation type="submission" date="2016-01" db="EMBL/GenBank/DDBJ databases">
        <title>Genome Sequences of Twelve Sporeforming Bacillus Species Isolated from Foods.</title>
        <authorList>
            <person name="Berendsen E.M."/>
            <person name="Wells-Bennik M.H."/>
            <person name="Krawcyk A.O."/>
            <person name="De Jong A."/>
            <person name="Holsappel S."/>
            <person name="Eijlander R.T."/>
            <person name="Kuipers O.P."/>
        </authorList>
    </citation>
    <scope>NUCLEOTIDE SEQUENCE [LARGE SCALE GENOMIC DNA]</scope>
    <source>
        <strain evidence="1 2">B4099</strain>
    </source>
</reference>
<proteinExistence type="predicted"/>
<dbReference type="EMBL" id="LQYI01000195">
    <property type="protein sequence ID" value="KYC58969.1"/>
    <property type="molecule type" value="Genomic_DNA"/>
</dbReference>
<protein>
    <submittedName>
        <fullName evidence="1">Uncharacterized protein</fullName>
    </submittedName>
</protein>
<gene>
    <name evidence="1" type="ORF">B4099_2585</name>
</gene>
<dbReference type="Proteomes" id="UP000075304">
    <property type="component" value="Unassembled WGS sequence"/>
</dbReference>
<evidence type="ECO:0000313" key="1">
    <source>
        <dbReference type="EMBL" id="KYC58969.1"/>
    </source>
</evidence>
<accession>A0A150JP15</accession>
<comment type="caution">
    <text evidence="1">The sequence shown here is derived from an EMBL/GenBank/DDBJ whole genome shotgun (WGS) entry which is preliminary data.</text>
</comment>
<sequence length="105" mass="11758">MRQNTATRPAHCKDNGSAGRFFCIAAGEKATLFSIFCTRNRLGKRNGIFSFLHRAAGWGKRNSIFSFWHYGTGWEKPQGQSEQGGLPFFVAAQAGKWEMAANHFK</sequence>
<organism evidence="1 2">
    <name type="scientific">Heyndrickxia coagulans</name>
    <name type="common">Weizmannia coagulans</name>
    <dbReference type="NCBI Taxonomy" id="1398"/>
    <lineage>
        <taxon>Bacteria</taxon>
        <taxon>Bacillati</taxon>
        <taxon>Bacillota</taxon>
        <taxon>Bacilli</taxon>
        <taxon>Bacillales</taxon>
        <taxon>Bacillaceae</taxon>
        <taxon>Heyndrickxia</taxon>
    </lineage>
</organism>
<name>A0A150JP15_HEYCO</name>
<evidence type="ECO:0000313" key="2">
    <source>
        <dbReference type="Proteomes" id="UP000075304"/>
    </source>
</evidence>
<dbReference type="AlphaFoldDB" id="A0A150JP15"/>